<dbReference type="PANTHER" id="PTHR44591">
    <property type="entry name" value="STRESS RESPONSE REGULATOR PROTEIN 1"/>
    <property type="match status" value="1"/>
</dbReference>
<sequence length="283" mass="30761">MPIKILVADDATFVRDMIKRTLRQMLHGAELYEAPDGAKARTLIKQKLPDLILSDWEMPGLSGEELLAWVRENPASASIPFIMITSRGDRDHVMTAVKAGVNDYISKPFTPEELTRKVAKQLKKLNIPLKLGQDPDQKASAFSSLGVLTGGSPKTISPDPAEANSIRTAKPSSAAKKNALPAFKGKAVLRFAGSEPQDCMVREVSLQSLAGFLVRQDKTPTVFDQAVVDLADESGQLVVTLNGYVHSVLAVEPTPASRGIKVVVRFVDDDPEKLEALSLHLQK</sequence>
<keyword evidence="6" id="KW-1185">Reference proteome</keyword>
<keyword evidence="1 2" id="KW-0597">Phosphoprotein</keyword>
<dbReference type="PROSITE" id="PS50110">
    <property type="entry name" value="RESPONSE_REGULATORY"/>
    <property type="match status" value="1"/>
</dbReference>
<dbReference type="PANTHER" id="PTHR44591:SF3">
    <property type="entry name" value="RESPONSE REGULATORY DOMAIN-CONTAINING PROTEIN"/>
    <property type="match status" value="1"/>
</dbReference>
<dbReference type="Gene3D" id="3.40.50.2300">
    <property type="match status" value="1"/>
</dbReference>
<evidence type="ECO:0000256" key="3">
    <source>
        <dbReference type="SAM" id="MobiDB-lite"/>
    </source>
</evidence>
<evidence type="ECO:0000256" key="2">
    <source>
        <dbReference type="PROSITE-ProRule" id="PRU00169"/>
    </source>
</evidence>
<proteinExistence type="predicted"/>
<feature type="modified residue" description="4-aspartylphosphate" evidence="2">
    <location>
        <position position="55"/>
    </location>
</feature>
<dbReference type="EMBL" id="AP023086">
    <property type="protein sequence ID" value="BCD98268.1"/>
    <property type="molecule type" value="Genomic_DNA"/>
</dbReference>
<dbReference type="Proteomes" id="UP001320119">
    <property type="component" value="Chromosome"/>
</dbReference>
<dbReference type="InterPro" id="IPR001789">
    <property type="entry name" value="Sig_transdc_resp-reg_receiver"/>
</dbReference>
<accession>A0AAN2BKN5</accession>
<evidence type="ECO:0000313" key="6">
    <source>
        <dbReference type="Proteomes" id="UP001320119"/>
    </source>
</evidence>
<dbReference type="SUPFAM" id="SSF52172">
    <property type="entry name" value="CheY-like"/>
    <property type="match status" value="1"/>
</dbReference>
<dbReference type="Pfam" id="PF00072">
    <property type="entry name" value="Response_reg"/>
    <property type="match status" value="1"/>
</dbReference>
<dbReference type="GO" id="GO:0000160">
    <property type="term" value="P:phosphorelay signal transduction system"/>
    <property type="evidence" value="ECO:0007669"/>
    <property type="project" value="InterPro"/>
</dbReference>
<feature type="region of interest" description="Disordered" evidence="3">
    <location>
        <begin position="153"/>
        <end position="172"/>
    </location>
</feature>
<dbReference type="SMART" id="SM00448">
    <property type="entry name" value="REC"/>
    <property type="match status" value="1"/>
</dbReference>
<dbReference type="KEGG" id="marq:MARGE09_P2469"/>
<reference evidence="5 6" key="1">
    <citation type="journal article" date="2022" name="IScience">
        <title>An ultrasensitive nanofiber-based assay for enzymatic hydrolysis and deep-sea microbial degradation of cellulose.</title>
        <authorList>
            <person name="Tsudome M."/>
            <person name="Tachioka M."/>
            <person name="Miyazaki M."/>
            <person name="Uchimura K."/>
            <person name="Tsuda M."/>
            <person name="Takaki Y."/>
            <person name="Deguchi S."/>
        </authorList>
    </citation>
    <scope>NUCLEOTIDE SEQUENCE [LARGE SCALE GENOMIC DNA]</scope>
    <source>
        <strain evidence="5 6">GE09</strain>
    </source>
</reference>
<feature type="domain" description="Response regulatory" evidence="4">
    <location>
        <begin position="4"/>
        <end position="122"/>
    </location>
</feature>
<evidence type="ECO:0000313" key="5">
    <source>
        <dbReference type="EMBL" id="BCD98268.1"/>
    </source>
</evidence>
<gene>
    <name evidence="5" type="ORF">MARGE09_P2469</name>
</gene>
<dbReference type="AlphaFoldDB" id="A0AAN2BKN5"/>
<protein>
    <recommendedName>
        <fullName evidence="4">Response regulatory domain-containing protein</fullName>
    </recommendedName>
</protein>
<dbReference type="InterPro" id="IPR011006">
    <property type="entry name" value="CheY-like_superfamily"/>
</dbReference>
<evidence type="ECO:0000256" key="1">
    <source>
        <dbReference type="ARBA" id="ARBA00022553"/>
    </source>
</evidence>
<dbReference type="RefSeq" id="WP_236982504.1">
    <property type="nucleotide sequence ID" value="NZ_AP023086.1"/>
</dbReference>
<evidence type="ECO:0000259" key="4">
    <source>
        <dbReference type="PROSITE" id="PS50110"/>
    </source>
</evidence>
<name>A0AAN2BKN5_9GAMM</name>
<organism evidence="5 6">
    <name type="scientific">Marinagarivorans cellulosilyticus</name>
    <dbReference type="NCBI Taxonomy" id="2721545"/>
    <lineage>
        <taxon>Bacteria</taxon>
        <taxon>Pseudomonadati</taxon>
        <taxon>Pseudomonadota</taxon>
        <taxon>Gammaproteobacteria</taxon>
        <taxon>Cellvibrionales</taxon>
        <taxon>Cellvibrionaceae</taxon>
        <taxon>Marinagarivorans</taxon>
    </lineage>
</organism>
<dbReference type="InterPro" id="IPR050595">
    <property type="entry name" value="Bact_response_regulator"/>
</dbReference>